<dbReference type="Gene3D" id="1.20.960.40">
    <property type="match status" value="1"/>
</dbReference>
<proteinExistence type="predicted"/>
<dbReference type="PANTHER" id="PTHR15431">
    <property type="entry name" value="FGFR1 ONCOGENE PARTNER/LISH DOMAIN-CONTAINING PROTEIN"/>
    <property type="match status" value="1"/>
</dbReference>
<keyword evidence="2" id="KW-0206">Cytoskeleton</keyword>
<feature type="transmembrane region" description="Helical" evidence="4">
    <location>
        <begin position="104"/>
        <end position="123"/>
    </location>
</feature>
<reference evidence="6" key="1">
    <citation type="submission" date="2025-08" db="UniProtKB">
        <authorList>
            <consortium name="Ensembl"/>
        </authorList>
    </citation>
    <scope>IDENTIFICATION</scope>
</reference>
<evidence type="ECO:0000256" key="2">
    <source>
        <dbReference type="ARBA" id="ARBA00023212"/>
    </source>
</evidence>
<protein>
    <recommendedName>
        <fullName evidence="5">FGFR1 oncogene partner (FOP) N-terminal dimerisation domain-containing protein</fullName>
    </recommendedName>
</protein>
<keyword evidence="4" id="KW-0812">Transmembrane</keyword>
<evidence type="ECO:0000256" key="3">
    <source>
        <dbReference type="SAM" id="MobiDB-lite"/>
    </source>
</evidence>
<organism evidence="6 7">
    <name type="scientific">Hippocampus comes</name>
    <name type="common">Tiger tail seahorse</name>
    <dbReference type="NCBI Taxonomy" id="109280"/>
    <lineage>
        <taxon>Eukaryota</taxon>
        <taxon>Metazoa</taxon>
        <taxon>Chordata</taxon>
        <taxon>Craniata</taxon>
        <taxon>Vertebrata</taxon>
        <taxon>Euteleostomi</taxon>
        <taxon>Actinopterygii</taxon>
        <taxon>Neopterygii</taxon>
        <taxon>Teleostei</taxon>
        <taxon>Neoteleostei</taxon>
        <taxon>Acanthomorphata</taxon>
        <taxon>Syngnathiaria</taxon>
        <taxon>Syngnathiformes</taxon>
        <taxon>Syngnathoidei</taxon>
        <taxon>Syngnathidae</taxon>
        <taxon>Hippocampus</taxon>
    </lineage>
</organism>
<evidence type="ECO:0000256" key="4">
    <source>
        <dbReference type="SAM" id="Phobius"/>
    </source>
</evidence>
<keyword evidence="4" id="KW-1133">Transmembrane helix</keyword>
<evidence type="ECO:0000313" key="6">
    <source>
        <dbReference type="Ensembl" id="ENSHCOP00000005455.1"/>
    </source>
</evidence>
<dbReference type="InterPro" id="IPR018993">
    <property type="entry name" value="FOP_dimerisation-dom_N"/>
</dbReference>
<evidence type="ECO:0000259" key="5">
    <source>
        <dbReference type="Pfam" id="PF09398"/>
    </source>
</evidence>
<dbReference type="GO" id="GO:0034453">
    <property type="term" value="P:microtubule anchoring"/>
    <property type="evidence" value="ECO:0007669"/>
    <property type="project" value="InterPro"/>
</dbReference>
<feature type="region of interest" description="Disordered" evidence="3">
    <location>
        <begin position="189"/>
        <end position="225"/>
    </location>
</feature>
<dbReference type="GeneTree" id="ENSGT00390000007441"/>
<dbReference type="OMA" id="CPSCHTI"/>
<dbReference type="Ensembl" id="ENSHCOT00000005352.1">
    <property type="protein sequence ID" value="ENSHCOP00000005455.1"/>
    <property type="gene ID" value="ENSHCOG00000007118.1"/>
</dbReference>
<evidence type="ECO:0000256" key="1">
    <source>
        <dbReference type="ARBA" id="ARBA00022490"/>
    </source>
</evidence>
<dbReference type="GO" id="GO:0005813">
    <property type="term" value="C:centrosome"/>
    <property type="evidence" value="ECO:0007669"/>
    <property type="project" value="TreeGrafter"/>
</dbReference>
<keyword evidence="1" id="KW-0963">Cytoplasm</keyword>
<sequence length="225" mass="25501">MRAAVFLALEEQDRLENKTPLVNENLKKCLETKDGRLVASLIVDFMRVFHLDFSLAVFQPEINTVRCRQLLCGELGFSEAELNANSPVLLELVRRGERKSKSHMNSCVSCFFFLFFFVGGASVKRTHFVLLGGVAREQRHGRQGWCPSCHTITSDPKPQAWLTNVGRAREQDVAVAVFGHEELLQQAHVPQKDSARDLPVDREQQDDDDSFFDDPLPQPQKTYGL</sequence>
<keyword evidence="7" id="KW-1185">Reference proteome</keyword>
<reference evidence="6" key="2">
    <citation type="submission" date="2025-09" db="UniProtKB">
        <authorList>
            <consortium name="Ensembl"/>
        </authorList>
    </citation>
    <scope>IDENTIFICATION</scope>
</reference>
<accession>A0A3Q2XLD7</accession>
<dbReference type="Pfam" id="PF09398">
    <property type="entry name" value="FOP_dimer"/>
    <property type="match status" value="1"/>
</dbReference>
<feature type="domain" description="FGFR1 oncogene partner (FOP) N-terminal dimerisation" evidence="5">
    <location>
        <begin position="18"/>
        <end position="95"/>
    </location>
</feature>
<evidence type="ECO:0000313" key="7">
    <source>
        <dbReference type="Proteomes" id="UP000264820"/>
    </source>
</evidence>
<dbReference type="AlphaFoldDB" id="A0A3Q2XLD7"/>
<feature type="compositionally biased region" description="Basic and acidic residues" evidence="3">
    <location>
        <begin position="190"/>
        <end position="203"/>
    </location>
</feature>
<name>A0A3Q2XLD7_HIPCM</name>
<dbReference type="Proteomes" id="UP000264820">
    <property type="component" value="Unplaced"/>
</dbReference>
<dbReference type="PANTHER" id="PTHR15431:SF9">
    <property type="entry name" value="CENTROSOMAL PROTEIN 43"/>
    <property type="match status" value="1"/>
</dbReference>
<keyword evidence="4" id="KW-0472">Membrane</keyword>